<proteinExistence type="predicted"/>
<protein>
    <submittedName>
        <fullName evidence="2">Uncharacterized protein</fullName>
    </submittedName>
</protein>
<gene>
    <name evidence="2" type="ORF">M011DRAFT_479476</name>
</gene>
<evidence type="ECO:0000313" key="3">
    <source>
        <dbReference type="Proteomes" id="UP000799440"/>
    </source>
</evidence>
<name>A0A6A6V536_9PLEO</name>
<evidence type="ECO:0000256" key="1">
    <source>
        <dbReference type="SAM" id="MobiDB-lite"/>
    </source>
</evidence>
<feature type="compositionally biased region" description="Acidic residues" evidence="1">
    <location>
        <begin position="414"/>
        <end position="438"/>
    </location>
</feature>
<dbReference type="Proteomes" id="UP000799440">
    <property type="component" value="Unassembled WGS sequence"/>
</dbReference>
<reference evidence="2" key="1">
    <citation type="journal article" date="2020" name="Stud. Mycol.">
        <title>101 Dothideomycetes genomes: a test case for predicting lifestyles and emergence of pathogens.</title>
        <authorList>
            <person name="Haridas S."/>
            <person name="Albert R."/>
            <person name="Binder M."/>
            <person name="Bloem J."/>
            <person name="Labutti K."/>
            <person name="Salamov A."/>
            <person name="Andreopoulos B."/>
            <person name="Baker S."/>
            <person name="Barry K."/>
            <person name="Bills G."/>
            <person name="Bluhm B."/>
            <person name="Cannon C."/>
            <person name="Castanera R."/>
            <person name="Culley D."/>
            <person name="Daum C."/>
            <person name="Ezra D."/>
            <person name="Gonzalez J."/>
            <person name="Henrissat B."/>
            <person name="Kuo A."/>
            <person name="Liang C."/>
            <person name="Lipzen A."/>
            <person name="Lutzoni F."/>
            <person name="Magnuson J."/>
            <person name="Mondo S."/>
            <person name="Nolan M."/>
            <person name="Ohm R."/>
            <person name="Pangilinan J."/>
            <person name="Park H.-J."/>
            <person name="Ramirez L."/>
            <person name="Alfaro M."/>
            <person name="Sun H."/>
            <person name="Tritt A."/>
            <person name="Yoshinaga Y."/>
            <person name="Zwiers L.-H."/>
            <person name="Turgeon B."/>
            <person name="Goodwin S."/>
            <person name="Spatafora J."/>
            <person name="Crous P."/>
            <person name="Grigoriev I."/>
        </authorList>
    </citation>
    <scope>NUCLEOTIDE SEQUENCE</scope>
    <source>
        <strain evidence="2">CBS 119925</strain>
    </source>
</reference>
<accession>A0A6A6V536</accession>
<feature type="compositionally biased region" description="Polar residues" evidence="1">
    <location>
        <begin position="380"/>
        <end position="402"/>
    </location>
</feature>
<sequence>MAPRPPTPFSPPQSPLLLEAGSALDQHTAYAPAPDASRDASEELIQVKGYKYPHTKAFLAKYGPEVEAQLVEMFGQQCGNGGTDNLIGVGSFNTSSNADGSLPDDDDEQSDAPLFHVRGYKHPHTVEFLEKFTPEQEADMMAEMPHALGVQTNKKWKRNGNQAEAKVQAKGWGALAYMKDMLTMGFGFVKYFKTEGPKTTAEPEKEQQRLAATQLEARKTRIPLPVRAVPDTSALFPDDNEQRMLTRSQRRELERAVEKGSTTEEASDVEEQIKASLENAKGYQPIVTIFGPGVRIIKHPDGDFDVVVPGENEPAEPAPKVISKAVSKGKSDAASKPKPKPKPKTSIPKRPDSAEFAPLADTCILLKTVATGRVTKPGTAKTTSRTKPILSTQNLARVTQEQYRLVHRGKKDDNADDSEADDEDMSEVSTDDGSEYEP</sequence>
<organism evidence="2 3">
    <name type="scientific">Sporormia fimetaria CBS 119925</name>
    <dbReference type="NCBI Taxonomy" id="1340428"/>
    <lineage>
        <taxon>Eukaryota</taxon>
        <taxon>Fungi</taxon>
        <taxon>Dikarya</taxon>
        <taxon>Ascomycota</taxon>
        <taxon>Pezizomycotina</taxon>
        <taxon>Dothideomycetes</taxon>
        <taxon>Pleosporomycetidae</taxon>
        <taxon>Pleosporales</taxon>
        <taxon>Sporormiaceae</taxon>
        <taxon>Sporormia</taxon>
    </lineage>
</organism>
<feature type="region of interest" description="Disordered" evidence="1">
    <location>
        <begin position="308"/>
        <end position="354"/>
    </location>
</feature>
<dbReference type="EMBL" id="MU006585">
    <property type="protein sequence ID" value="KAF2745016.1"/>
    <property type="molecule type" value="Genomic_DNA"/>
</dbReference>
<feature type="region of interest" description="Disordered" evidence="1">
    <location>
        <begin position="371"/>
        <end position="438"/>
    </location>
</feature>
<dbReference type="AlphaFoldDB" id="A0A6A6V536"/>
<keyword evidence="3" id="KW-1185">Reference proteome</keyword>
<evidence type="ECO:0000313" key="2">
    <source>
        <dbReference type="EMBL" id="KAF2745016.1"/>
    </source>
</evidence>